<feature type="region of interest" description="Disordered" evidence="2">
    <location>
        <begin position="889"/>
        <end position="993"/>
    </location>
</feature>
<feature type="compositionally biased region" description="Basic and acidic residues" evidence="2">
    <location>
        <begin position="889"/>
        <end position="902"/>
    </location>
</feature>
<gene>
    <name evidence="5" type="ORF">Cvel_443</name>
</gene>
<organism evidence="5">
    <name type="scientific">Chromera velia CCMP2878</name>
    <dbReference type="NCBI Taxonomy" id="1169474"/>
    <lineage>
        <taxon>Eukaryota</taxon>
        <taxon>Sar</taxon>
        <taxon>Alveolata</taxon>
        <taxon>Colpodellida</taxon>
        <taxon>Chromeraceae</taxon>
        <taxon>Chromera</taxon>
    </lineage>
</organism>
<dbReference type="Pfam" id="PF12349">
    <property type="entry name" value="Sterol-sensing"/>
    <property type="match status" value="1"/>
</dbReference>
<evidence type="ECO:0000256" key="3">
    <source>
        <dbReference type="SAM" id="Phobius"/>
    </source>
</evidence>
<feature type="transmembrane region" description="Helical" evidence="3">
    <location>
        <begin position="355"/>
        <end position="375"/>
    </location>
</feature>
<keyword evidence="3" id="KW-0472">Membrane</keyword>
<evidence type="ECO:0000259" key="4">
    <source>
        <dbReference type="PROSITE" id="PS50156"/>
    </source>
</evidence>
<dbReference type="Gene3D" id="1.20.1640.10">
    <property type="entry name" value="Multidrug efflux transporter AcrB transmembrane domain"/>
    <property type="match status" value="2"/>
</dbReference>
<feature type="transmembrane region" description="Helical" evidence="3">
    <location>
        <begin position="292"/>
        <end position="311"/>
    </location>
</feature>
<feature type="domain" description="SSD" evidence="4">
    <location>
        <begin position="291"/>
        <end position="449"/>
    </location>
</feature>
<accession>A0A0G4FQH3</accession>
<feature type="transmembrane region" description="Helical" evidence="3">
    <location>
        <begin position="851"/>
        <end position="873"/>
    </location>
</feature>
<keyword evidence="3" id="KW-1133">Transmembrane helix</keyword>
<evidence type="ECO:0000313" key="5">
    <source>
        <dbReference type="EMBL" id="CEM16684.1"/>
    </source>
</evidence>
<feature type="compositionally biased region" description="Low complexity" evidence="2">
    <location>
        <begin position="914"/>
        <end position="925"/>
    </location>
</feature>
<comment type="similarity">
    <text evidence="1">Belongs to the patched family.</text>
</comment>
<feature type="transmembrane region" description="Helical" evidence="3">
    <location>
        <begin position="323"/>
        <end position="349"/>
    </location>
</feature>
<feature type="transmembrane region" description="Helical" evidence="3">
    <location>
        <begin position="823"/>
        <end position="845"/>
    </location>
</feature>
<evidence type="ECO:0000256" key="1">
    <source>
        <dbReference type="ARBA" id="ARBA00005585"/>
    </source>
</evidence>
<feature type="transmembrane region" description="Helical" evidence="3">
    <location>
        <begin position="506"/>
        <end position="527"/>
    </location>
</feature>
<protein>
    <recommendedName>
        <fullName evidence="4">SSD domain-containing protein</fullName>
    </recommendedName>
</protein>
<dbReference type="GO" id="GO:0022857">
    <property type="term" value="F:transmembrane transporter activity"/>
    <property type="evidence" value="ECO:0007669"/>
    <property type="project" value="InterPro"/>
</dbReference>
<dbReference type="Pfam" id="PF00873">
    <property type="entry name" value="ACR_tran"/>
    <property type="match status" value="1"/>
</dbReference>
<dbReference type="SUPFAM" id="SSF82866">
    <property type="entry name" value="Multidrug efflux transporter AcrB transmembrane domain"/>
    <property type="match status" value="2"/>
</dbReference>
<dbReference type="InterPro" id="IPR051697">
    <property type="entry name" value="Patched_domain-protein"/>
</dbReference>
<dbReference type="AlphaFoldDB" id="A0A0G4FQH3"/>
<feature type="transmembrane region" description="Helical" evidence="3">
    <location>
        <begin position="724"/>
        <end position="742"/>
    </location>
</feature>
<feature type="transmembrane region" description="Helical" evidence="3">
    <location>
        <begin position="749"/>
        <end position="769"/>
    </location>
</feature>
<dbReference type="InterPro" id="IPR001036">
    <property type="entry name" value="Acrflvin-R"/>
</dbReference>
<dbReference type="GO" id="GO:0016020">
    <property type="term" value="C:membrane"/>
    <property type="evidence" value="ECO:0007669"/>
    <property type="project" value="InterPro"/>
</dbReference>
<evidence type="ECO:0000256" key="2">
    <source>
        <dbReference type="SAM" id="MobiDB-lite"/>
    </source>
</evidence>
<dbReference type="InterPro" id="IPR000731">
    <property type="entry name" value="SSD"/>
</dbReference>
<feature type="transmembrane region" description="Helical" evidence="3">
    <location>
        <begin position="395"/>
        <end position="414"/>
    </location>
</feature>
<sequence>MSREATPSAGGSPKSDLKENDKKKEFVMCGGLRRALDAFDHALQKMFYKIAFFCARRFWVCVGVSSLVAVGLIVGFLFTIDPIEDSRNLWFPQNSRSSQEEDRYEVIWGTQQVRFNQFFISDGSRGNIFNVQDFTSARAVYDYLYTTSFGGVTYEQICFRGTDDNVCLPDSIFSAFPADEATPTTLTALQDAVTDSTRTLPSGAGVSTRLKNYLGNLEVDADGKPTSCQGYVVTFLTDASSDKAKDVSKKWEEAIAIELVDGKGQEVDGMRVDVLTESSFDAEVNESVTGDIALIAVAITLVMLLCVAVNYKYGQPIQSTVGVSFAGLAAVGLAVGAGFGFSSVCGIRWVVLNGLAPFLLIGVGVDDMFIILGEYKRIPRDEDPYHRAALAVSRAGPSIAMTTLTSATAFFVGMTSVFPAVVHFCGFLAISILMIFFYQITFFVSFLALDAKRQKNGRYDYPRCCKVDPNAPVDEAPILQEGQKKKECVDIEVAIRDKYAPLVGKCWWQIAVLVGAAVFWGFGGWGVSKLREGLDIRNLLPRGSYMDPAILMRREVFGDTAFRLAVQISLGKAPFSEYDWNDKAFRMEMEELVVAFENSKWSSPPDQGPKTDVWFREFDIYCNAIDSCKASAESGNWVARANDWLFRGPGERYNEDVILATDNQIMAAKFTVFSLSTSDFIEQGEMMSGLRQIGDDSRFTNELIVYSPAFFTFEQSAVIREQTATSLGFAAAAVLLVTFLFLGDVVTVLFVLLMIILVDLMLFGYMSWWNVTLDSISFINMVMAVGFAVDYSAHLAHCFAVHAHSGTRSQRAVYSMQTVGVPIFYGGFSTLLATIPLAFAASYIFFTFFRLLFMTVCFGLVHGLVILPVLLALMGPPAPKIRHDTVKQIGDRDPEKGNEAHTHMQQQGSKHFSAEVVPEEATPAEEVLKRGESKGLHEDANEIHKRNSTEGHQHAEEGAVPVPTLHAITQEGGEGGDGVPRRRSLGESGAEGP</sequence>
<dbReference type="VEuPathDB" id="CryptoDB:Cvel_443"/>
<dbReference type="PhylomeDB" id="A0A0G4FQH3"/>
<dbReference type="EMBL" id="CDMZ01000551">
    <property type="protein sequence ID" value="CEM16684.1"/>
    <property type="molecule type" value="Genomic_DNA"/>
</dbReference>
<dbReference type="PROSITE" id="PS50156">
    <property type="entry name" value="SSD"/>
    <property type="match status" value="1"/>
</dbReference>
<feature type="compositionally biased region" description="Basic and acidic residues" evidence="2">
    <location>
        <begin position="926"/>
        <end position="957"/>
    </location>
</feature>
<name>A0A0G4FQH3_9ALVE</name>
<dbReference type="InterPro" id="IPR053958">
    <property type="entry name" value="HMGCR/SNAP/NPC1-like_SSD"/>
</dbReference>
<feature type="transmembrane region" description="Helical" evidence="3">
    <location>
        <begin position="420"/>
        <end position="449"/>
    </location>
</feature>
<keyword evidence="3" id="KW-0812">Transmembrane</keyword>
<feature type="transmembrane region" description="Helical" evidence="3">
    <location>
        <begin position="58"/>
        <end position="78"/>
    </location>
</feature>
<feature type="transmembrane region" description="Helical" evidence="3">
    <location>
        <begin position="781"/>
        <end position="802"/>
    </location>
</feature>
<dbReference type="PANTHER" id="PTHR10796:SF92">
    <property type="entry name" value="PATCHED-RELATED, ISOFORM A"/>
    <property type="match status" value="1"/>
</dbReference>
<reference evidence="5" key="1">
    <citation type="submission" date="2014-11" db="EMBL/GenBank/DDBJ databases">
        <authorList>
            <person name="Otto D Thomas"/>
            <person name="Naeem Raeece"/>
        </authorList>
    </citation>
    <scope>NUCLEOTIDE SEQUENCE</scope>
</reference>
<dbReference type="PANTHER" id="PTHR10796">
    <property type="entry name" value="PATCHED-RELATED"/>
    <property type="match status" value="1"/>
</dbReference>
<proteinExistence type="inferred from homology"/>